<evidence type="ECO:0000259" key="4">
    <source>
        <dbReference type="Pfam" id="PF13458"/>
    </source>
</evidence>
<evidence type="ECO:0000313" key="8">
    <source>
        <dbReference type="Proteomes" id="UP000503197"/>
    </source>
</evidence>
<dbReference type="InterPro" id="IPR028081">
    <property type="entry name" value="Leu-bd"/>
</dbReference>
<dbReference type="InterPro" id="IPR028082">
    <property type="entry name" value="Peripla_BP_I"/>
</dbReference>
<evidence type="ECO:0000256" key="3">
    <source>
        <dbReference type="SAM" id="SignalP"/>
    </source>
</evidence>
<dbReference type="OrthoDB" id="5794591at2"/>
<accession>A0A0D7V0Q6</accession>
<reference evidence="5 8" key="2">
    <citation type="submission" date="2020-02" db="EMBL/GenBank/DDBJ databases">
        <title>Complete Genome Sequence of Halomonas meridiana strain BAA-801, Isolated from Deep Sea Thermal Vent.</title>
        <authorList>
            <person name="Takahashi Y."/>
            <person name="Takahashi H."/>
            <person name="Galipon J."/>
            <person name="Arakawa K."/>
        </authorList>
    </citation>
    <scope>NUCLEOTIDE SEQUENCE [LARGE SCALE GENOMIC DNA]</scope>
    <source>
        <strain evidence="5 8">Slthf1</strain>
    </source>
</reference>
<dbReference type="EMBL" id="FSQX01000001">
    <property type="protein sequence ID" value="SIN64743.1"/>
    <property type="molecule type" value="Genomic_DNA"/>
</dbReference>
<name>A0A0D7V0Q6_9GAMM</name>
<organism evidence="6 7">
    <name type="scientific">Vreelandella aquamarina</name>
    <dbReference type="NCBI Taxonomy" id="77097"/>
    <lineage>
        <taxon>Bacteria</taxon>
        <taxon>Pseudomonadati</taxon>
        <taxon>Pseudomonadota</taxon>
        <taxon>Gammaproteobacteria</taxon>
        <taxon>Oceanospirillales</taxon>
        <taxon>Halomonadaceae</taxon>
        <taxon>Vreelandella</taxon>
    </lineage>
</organism>
<dbReference type="GeneID" id="97275475"/>
<dbReference type="RefSeq" id="WP_044628349.1">
    <property type="nucleotide sequence ID" value="NZ_AP022821.1"/>
</dbReference>
<evidence type="ECO:0000313" key="5">
    <source>
        <dbReference type="EMBL" id="BCA92124.1"/>
    </source>
</evidence>
<dbReference type="PANTHER" id="PTHR30483:SF6">
    <property type="entry name" value="PERIPLASMIC BINDING PROTEIN OF ABC TRANSPORTER FOR NATURAL AMINO ACIDS"/>
    <property type="match status" value="1"/>
</dbReference>
<dbReference type="AlphaFoldDB" id="A0A0D7V0Q6"/>
<dbReference type="SUPFAM" id="SSF53822">
    <property type="entry name" value="Periplasmic binding protein-like I"/>
    <property type="match status" value="1"/>
</dbReference>
<comment type="similarity">
    <text evidence="1">Belongs to the leucine-binding protein family.</text>
</comment>
<proteinExistence type="inferred from homology"/>
<dbReference type="CDD" id="cd06327">
    <property type="entry name" value="PBP1_SBP-like"/>
    <property type="match status" value="1"/>
</dbReference>
<dbReference type="Proteomes" id="UP000503197">
    <property type="component" value="Chromosome"/>
</dbReference>
<dbReference type="EMBL" id="AP022821">
    <property type="protein sequence ID" value="BCA92124.1"/>
    <property type="molecule type" value="Genomic_DNA"/>
</dbReference>
<dbReference type="InterPro" id="IPR051010">
    <property type="entry name" value="BCAA_transport"/>
</dbReference>
<dbReference type="PATRIC" id="fig|29570.3.peg.252"/>
<feature type="signal peptide" evidence="3">
    <location>
        <begin position="1"/>
        <end position="27"/>
    </location>
</feature>
<dbReference type="PANTHER" id="PTHR30483">
    <property type="entry name" value="LEUCINE-SPECIFIC-BINDING PROTEIN"/>
    <property type="match status" value="1"/>
</dbReference>
<gene>
    <name evidence="5" type="ORF">HMSLTHF_18990</name>
    <name evidence="6" type="ORF">SAMN05878438_1613</name>
</gene>
<evidence type="ECO:0000313" key="6">
    <source>
        <dbReference type="EMBL" id="SIN64743.1"/>
    </source>
</evidence>
<feature type="domain" description="Leucine-binding protein" evidence="4">
    <location>
        <begin position="33"/>
        <end position="370"/>
    </location>
</feature>
<dbReference type="Pfam" id="PF13458">
    <property type="entry name" value="Peripla_BP_6"/>
    <property type="match status" value="1"/>
</dbReference>
<feature type="chain" id="PRO_5015036105" evidence="3">
    <location>
        <begin position="28"/>
        <end position="407"/>
    </location>
</feature>
<sequence>MTYMKKTLAASIAVAAASSMAISTAHAEISDGEVRIGYLADMSGTYRDLAGPGGQTAMEMAVADFGGSVNGSPIVIFSADDRNSADVGANTVREWIDQRNVDMVGGLVASSVSIAVTKVLQENNGLGIVSGSAASSITNEHCTPNHIHWVYDTYPLANGTAKAVVEQGGDSWFLLTADYAFGHALEADVTSVVEANGGEIVGGVRHPFPTSDFSSYILQAQGSGAKIVGLANAGADTVNAITTASQFGLTQSGQQLAGLLIFLNDVHALGLEATQGLLLTTGWYWDMDEESRAWSERYFEETGRMPTMVQAGIYSSTMHYLKAVEAAGTDDPETVRAKMAEEPINDFFARNGSIREDGRMIYDMYLAQVKTPEESTGEWDLYEILSTIPAAEAYRPLSESQCSLVQN</sequence>
<evidence type="ECO:0000256" key="2">
    <source>
        <dbReference type="ARBA" id="ARBA00022729"/>
    </source>
</evidence>
<evidence type="ECO:0000256" key="1">
    <source>
        <dbReference type="ARBA" id="ARBA00010062"/>
    </source>
</evidence>
<evidence type="ECO:0000313" key="7">
    <source>
        <dbReference type="Proteomes" id="UP000185024"/>
    </source>
</evidence>
<keyword evidence="2 3" id="KW-0732">Signal</keyword>
<dbReference type="Gene3D" id="3.40.50.2300">
    <property type="match status" value="2"/>
</dbReference>
<dbReference type="Proteomes" id="UP000185024">
    <property type="component" value="Unassembled WGS sequence"/>
</dbReference>
<reference evidence="6 7" key="1">
    <citation type="submission" date="2016-11" db="EMBL/GenBank/DDBJ databases">
        <authorList>
            <person name="Jaros S."/>
            <person name="Januszkiewicz K."/>
            <person name="Wedrychowicz H."/>
        </authorList>
    </citation>
    <scope>NUCLEOTIDE SEQUENCE [LARGE SCALE GENOMIC DNA]</scope>
    <source>
        <strain evidence="6 7">ACAM 239</strain>
    </source>
</reference>
<protein>
    <submittedName>
        <fullName evidence="5 6">ABC transporter substrate-binding protein</fullName>
    </submittedName>
</protein>